<evidence type="ECO:0000313" key="3">
    <source>
        <dbReference type="EMBL" id="SET60201.1"/>
    </source>
</evidence>
<dbReference type="AlphaFoldDB" id="A0A1I0FQ11"/>
<sequence>MNKDSSEKDKSPAQDPSPTEKLGEQIGHRAKRKLQARDKDERTVWFGFGMFGLVGWSVAIPTIIGIAIGLWLDREWPGRVSWTLTFLIIGIALGCLNAWYWIKHESGR</sequence>
<keyword evidence="4" id="KW-1185">Reference proteome</keyword>
<name>A0A1I0FQ11_9PROT</name>
<dbReference type="InterPro" id="IPR032820">
    <property type="entry name" value="ATPase_put"/>
</dbReference>
<dbReference type="Pfam" id="PF09527">
    <property type="entry name" value="ATPase_gene1"/>
    <property type="match status" value="1"/>
</dbReference>
<keyword evidence="2" id="KW-1133">Transmembrane helix</keyword>
<dbReference type="EMBL" id="FOIA01000042">
    <property type="protein sequence ID" value="SET60201.1"/>
    <property type="molecule type" value="Genomic_DNA"/>
</dbReference>
<feature type="region of interest" description="Disordered" evidence="1">
    <location>
        <begin position="1"/>
        <end position="37"/>
    </location>
</feature>
<evidence type="ECO:0000256" key="2">
    <source>
        <dbReference type="SAM" id="Phobius"/>
    </source>
</evidence>
<keyword evidence="2" id="KW-0812">Transmembrane</keyword>
<dbReference type="InterPro" id="IPR011744">
    <property type="entry name" value="ATPase_gene1"/>
</dbReference>
<feature type="compositionally biased region" description="Basic and acidic residues" evidence="1">
    <location>
        <begin position="1"/>
        <end position="12"/>
    </location>
</feature>
<keyword evidence="2" id="KW-0472">Membrane</keyword>
<protein>
    <submittedName>
        <fullName evidence="3">ATP synthase protein I</fullName>
    </submittedName>
</protein>
<accession>A0A1I0FQ11</accession>
<reference evidence="4" key="1">
    <citation type="submission" date="2016-10" db="EMBL/GenBank/DDBJ databases">
        <authorList>
            <person name="Varghese N."/>
            <person name="Submissions S."/>
        </authorList>
    </citation>
    <scope>NUCLEOTIDE SEQUENCE [LARGE SCALE GENOMIC DNA]</scope>
    <source>
        <strain evidence="4">Nm71</strain>
    </source>
</reference>
<feature type="transmembrane region" description="Helical" evidence="2">
    <location>
        <begin position="43"/>
        <end position="72"/>
    </location>
</feature>
<evidence type="ECO:0000313" key="4">
    <source>
        <dbReference type="Proteomes" id="UP000199345"/>
    </source>
</evidence>
<gene>
    <name evidence="3" type="ORF">SAMN05216326_1429</name>
</gene>
<dbReference type="RefSeq" id="WP_090661547.1">
    <property type="nucleotide sequence ID" value="NZ_FOIA01000042.1"/>
</dbReference>
<dbReference type="Proteomes" id="UP000199345">
    <property type="component" value="Unassembled WGS sequence"/>
</dbReference>
<organism evidence="3 4">
    <name type="scientific">Nitrosomonas marina</name>
    <dbReference type="NCBI Taxonomy" id="917"/>
    <lineage>
        <taxon>Bacteria</taxon>
        <taxon>Pseudomonadati</taxon>
        <taxon>Pseudomonadota</taxon>
        <taxon>Betaproteobacteria</taxon>
        <taxon>Nitrosomonadales</taxon>
        <taxon>Nitrosomonadaceae</taxon>
        <taxon>Nitrosomonas</taxon>
    </lineage>
</organism>
<proteinExistence type="predicted"/>
<dbReference type="OrthoDB" id="466056at2"/>
<evidence type="ECO:0000256" key="1">
    <source>
        <dbReference type="SAM" id="MobiDB-lite"/>
    </source>
</evidence>
<feature type="transmembrane region" description="Helical" evidence="2">
    <location>
        <begin position="84"/>
        <end position="102"/>
    </location>
</feature>
<dbReference type="NCBIfam" id="TIGR02230">
    <property type="entry name" value="ATPase_gene1"/>
    <property type="match status" value="1"/>
</dbReference>